<dbReference type="Gene3D" id="3.30.565.10">
    <property type="entry name" value="Histidine kinase-like ATPase, C-terminal domain"/>
    <property type="match status" value="1"/>
</dbReference>
<dbReference type="EC" id="2.7.13.3" evidence="2"/>
<keyword evidence="8" id="KW-1185">Reference proteome</keyword>
<dbReference type="InterPro" id="IPR011006">
    <property type="entry name" value="CheY-like_superfamily"/>
</dbReference>
<feature type="domain" description="Response regulatory" evidence="6">
    <location>
        <begin position="677"/>
        <end position="788"/>
    </location>
</feature>
<dbReference type="InterPro" id="IPR036890">
    <property type="entry name" value="HATPase_C_sf"/>
</dbReference>
<evidence type="ECO:0000259" key="6">
    <source>
        <dbReference type="PROSITE" id="PS50110"/>
    </source>
</evidence>
<dbReference type="Gene3D" id="3.40.50.2300">
    <property type="match status" value="1"/>
</dbReference>
<name>A0ABT1LIZ1_9HYPH</name>
<dbReference type="SMART" id="SM00388">
    <property type="entry name" value="HisKA"/>
    <property type="match status" value="1"/>
</dbReference>
<dbReference type="SUPFAM" id="SSF55785">
    <property type="entry name" value="PYP-like sensor domain (PAS domain)"/>
    <property type="match status" value="2"/>
</dbReference>
<dbReference type="InterPro" id="IPR003661">
    <property type="entry name" value="HisK_dim/P_dom"/>
</dbReference>
<dbReference type="InterPro" id="IPR035965">
    <property type="entry name" value="PAS-like_dom_sf"/>
</dbReference>
<feature type="domain" description="Histidine kinase" evidence="5">
    <location>
        <begin position="437"/>
        <end position="656"/>
    </location>
</feature>
<dbReference type="Gene3D" id="3.30.450.20">
    <property type="entry name" value="PAS domain"/>
    <property type="match status" value="2"/>
</dbReference>
<evidence type="ECO:0000259" key="5">
    <source>
        <dbReference type="PROSITE" id="PS50109"/>
    </source>
</evidence>
<dbReference type="CDD" id="cd00082">
    <property type="entry name" value="HisKA"/>
    <property type="match status" value="1"/>
</dbReference>
<dbReference type="InterPro" id="IPR013656">
    <property type="entry name" value="PAS_4"/>
</dbReference>
<reference evidence="7 8" key="1">
    <citation type="submission" date="2022-07" db="EMBL/GenBank/DDBJ databases">
        <authorList>
            <person name="Li W.-J."/>
            <person name="Deng Q.-Q."/>
        </authorList>
    </citation>
    <scope>NUCLEOTIDE SEQUENCE [LARGE SCALE GENOMIC DNA]</scope>
    <source>
        <strain evidence="7 8">SYSU M60028</strain>
    </source>
</reference>
<comment type="caution">
    <text evidence="7">The sequence shown here is derived from an EMBL/GenBank/DDBJ whole genome shotgun (WGS) entry which is preliminary data.</text>
</comment>
<dbReference type="Proteomes" id="UP001205890">
    <property type="component" value="Unassembled WGS sequence"/>
</dbReference>
<dbReference type="PROSITE" id="PS50110">
    <property type="entry name" value="RESPONSE_REGULATORY"/>
    <property type="match status" value="1"/>
</dbReference>
<dbReference type="PANTHER" id="PTHR43065">
    <property type="entry name" value="SENSOR HISTIDINE KINASE"/>
    <property type="match status" value="1"/>
</dbReference>
<evidence type="ECO:0000256" key="2">
    <source>
        <dbReference type="ARBA" id="ARBA00012438"/>
    </source>
</evidence>
<dbReference type="Pfam" id="PF00072">
    <property type="entry name" value="Response_reg"/>
    <property type="match status" value="1"/>
</dbReference>
<protein>
    <recommendedName>
        <fullName evidence="2">histidine kinase</fullName>
        <ecNumber evidence="2">2.7.13.3</ecNumber>
    </recommendedName>
</protein>
<keyword evidence="3 4" id="KW-0597">Phosphoprotein</keyword>
<dbReference type="InterPro" id="IPR003594">
    <property type="entry name" value="HATPase_dom"/>
</dbReference>
<evidence type="ECO:0000256" key="1">
    <source>
        <dbReference type="ARBA" id="ARBA00000085"/>
    </source>
</evidence>
<evidence type="ECO:0000256" key="4">
    <source>
        <dbReference type="PROSITE-ProRule" id="PRU00169"/>
    </source>
</evidence>
<dbReference type="InterPro" id="IPR005467">
    <property type="entry name" value="His_kinase_dom"/>
</dbReference>
<dbReference type="SUPFAM" id="SSF55874">
    <property type="entry name" value="ATPase domain of HSP90 chaperone/DNA topoisomerase II/histidine kinase"/>
    <property type="match status" value="1"/>
</dbReference>
<dbReference type="Pfam" id="PF02518">
    <property type="entry name" value="HATPase_c"/>
    <property type="match status" value="1"/>
</dbReference>
<feature type="modified residue" description="4-aspartylphosphate" evidence="4">
    <location>
        <position position="727"/>
    </location>
</feature>
<dbReference type="PRINTS" id="PR00344">
    <property type="entry name" value="BCTRLSENSOR"/>
</dbReference>
<comment type="catalytic activity">
    <reaction evidence="1">
        <text>ATP + protein L-histidine = ADP + protein N-phospho-L-histidine.</text>
        <dbReference type="EC" id="2.7.13.3"/>
    </reaction>
</comment>
<sequence>MEGVAILAPAGRDARVIAGILASAAVACAEHRGVASVVAGLGAGEVGALVVTEESLPESELAVLEAWLERQPPWSDLPIMLLARRQGLSPSHARLMTRLGNVTVLERPIHPSTLVSSVRAALRARARQHLAELHVEELARERGALRDSEARYRTLFSSMDEGFCVIEFLDGPHGPLSDYVHVEANEAYARHAGIENVVGRKVRDMVPDEADGWIELYGEVLRTGKPIRFERELVATSRHLELAAFRIEPPSRRQVAVLFQDVTPRKRAEASLRELNETLERRVAETMAERKILADIVDGTDALVQVLDRSYRWLAVNKASRDEFERIFGVRPRPGASMLDMLDGLPAQREALRAVWARALAGEEFTHVAELGDPARDRRHYEMKFNVLRDAEGRPVAAYQFVHDVTERLRDQQRLAEATARMHEMAKMETLGQLTGGVAHDFNNLLTPIVGALDLLRRNHSADPRSERLISGALQGAERAALLVQRLLTFARRQHLEPHAIDVGALVAGMRDMVQRSIGPHIPVDLRIQPGLPAARVDPNQLELAVLNLAVNARDAMSGGGRLVVDVNEATLERRAGGLEPGRYVRLAVRDTGAGMDEATLKRAVEPFFTTKGLGKGTGLGLSMVHGLVAQLGGELRLRSTPGQGTTAELWLPATEAAAIRLSHAAGEAPAQPRQATILLVDDEELVRSAAAAMLQDMGHRVIEAGSAAAALAVLRSEARVDALVTDYLMPQMRGSALIAEARGIVPDLPALLVTGYAELGEGEATGVPRLAKPFREADFAREMARLLAREETVVRLADVRASRADS</sequence>
<dbReference type="Gene3D" id="1.10.287.130">
    <property type="match status" value="1"/>
</dbReference>
<dbReference type="EMBL" id="JANCLU010000030">
    <property type="protein sequence ID" value="MCP8940911.1"/>
    <property type="molecule type" value="Genomic_DNA"/>
</dbReference>
<organism evidence="7 8">
    <name type="scientific">Alsobacter ponti</name>
    <dbReference type="NCBI Taxonomy" id="2962936"/>
    <lineage>
        <taxon>Bacteria</taxon>
        <taxon>Pseudomonadati</taxon>
        <taxon>Pseudomonadota</taxon>
        <taxon>Alphaproteobacteria</taxon>
        <taxon>Hyphomicrobiales</taxon>
        <taxon>Alsobacteraceae</taxon>
        <taxon>Alsobacter</taxon>
    </lineage>
</organism>
<evidence type="ECO:0000313" key="8">
    <source>
        <dbReference type="Proteomes" id="UP001205890"/>
    </source>
</evidence>
<dbReference type="NCBIfam" id="TIGR00229">
    <property type="entry name" value="sensory_box"/>
    <property type="match status" value="1"/>
</dbReference>
<dbReference type="Pfam" id="PF00512">
    <property type="entry name" value="HisKA"/>
    <property type="match status" value="1"/>
</dbReference>
<dbReference type="InterPro" id="IPR004358">
    <property type="entry name" value="Sig_transdc_His_kin-like_C"/>
</dbReference>
<gene>
    <name evidence="7" type="ORF">NK718_20485</name>
</gene>
<dbReference type="SMART" id="SM00387">
    <property type="entry name" value="HATPase_c"/>
    <property type="match status" value="1"/>
</dbReference>
<accession>A0ABT1LIZ1</accession>
<dbReference type="InterPro" id="IPR000014">
    <property type="entry name" value="PAS"/>
</dbReference>
<evidence type="ECO:0000256" key="3">
    <source>
        <dbReference type="ARBA" id="ARBA00022553"/>
    </source>
</evidence>
<dbReference type="SUPFAM" id="SSF52172">
    <property type="entry name" value="CheY-like"/>
    <property type="match status" value="1"/>
</dbReference>
<dbReference type="PANTHER" id="PTHR43065:SF42">
    <property type="entry name" value="TWO-COMPONENT SENSOR PPRA"/>
    <property type="match status" value="1"/>
</dbReference>
<dbReference type="SUPFAM" id="SSF47384">
    <property type="entry name" value="Homodimeric domain of signal transducing histidine kinase"/>
    <property type="match status" value="1"/>
</dbReference>
<dbReference type="InterPro" id="IPR036097">
    <property type="entry name" value="HisK_dim/P_sf"/>
</dbReference>
<dbReference type="SMART" id="SM00448">
    <property type="entry name" value="REC"/>
    <property type="match status" value="1"/>
</dbReference>
<evidence type="ECO:0000313" key="7">
    <source>
        <dbReference type="EMBL" id="MCP8940911.1"/>
    </source>
</evidence>
<dbReference type="InterPro" id="IPR001789">
    <property type="entry name" value="Sig_transdc_resp-reg_receiver"/>
</dbReference>
<dbReference type="Pfam" id="PF08448">
    <property type="entry name" value="PAS_4"/>
    <property type="match status" value="2"/>
</dbReference>
<dbReference type="RefSeq" id="WP_254746206.1">
    <property type="nucleotide sequence ID" value="NZ_JANCLU010000030.1"/>
</dbReference>
<proteinExistence type="predicted"/>
<dbReference type="PROSITE" id="PS50109">
    <property type="entry name" value="HIS_KIN"/>
    <property type="match status" value="1"/>
</dbReference>